<evidence type="ECO:0000259" key="6">
    <source>
        <dbReference type="Pfam" id="PF01494"/>
    </source>
</evidence>
<evidence type="ECO:0000259" key="7">
    <source>
        <dbReference type="Pfam" id="PF05199"/>
    </source>
</evidence>
<dbReference type="Proteomes" id="UP000825367">
    <property type="component" value="Chromosome"/>
</dbReference>
<dbReference type="SUPFAM" id="SSF51905">
    <property type="entry name" value="FAD/NAD(P)-binding domain"/>
    <property type="match status" value="1"/>
</dbReference>
<sequence length="567" mass="62246">MVRKTEDFVTGTTIATDVVVVGAGPIGISTALELAKSGVEVALVESGLERTDDMAQALASFDSRQDDIFHARSDLTVRRAVGGASALWGGRCVAFDPIDFEDRPLTALAPWPIRHKDIEPYMQRACDWVQCGQAAFNARDIPEIAQNDLVAGLPDGDVRTTDLERWALPTRFGREYRDALHNTPSLSMWTGLTCTEIVSGECGDSVDHLVVKTLDGREGKVVANDYVIATGGLEATRLLLASDRHHPGGLGNAGGHLGHWYMAHTEGRFARVKFNTDNVIYEHERDRDGVYVRRRFTFSPQLQRELEIPNSATWLVNPPISDPGHGSGILSGVYLTLISPVGRFLLAEAIREAHTKTDGKPQIAQHVRNIVRDLFPSIRFAITFSYARLLRRGRKAPGFFIKSADNRYLLHYHGEHLPHWESRVELTDERDALGMRKVRTHMHFSDADYESAHKAIDLIDAHLRANGAGNVEWLTDDPEAAVRDFMHGFAGYHQAGTTRMSETAEGGVVDGNLQVHGVRGLYVASTSVLPTSSQANPTLIGIALGVRLAERLANARLAGRTDDSGSA</sequence>
<dbReference type="EMBL" id="CP080333">
    <property type="protein sequence ID" value="QYL19693.1"/>
    <property type="molecule type" value="Genomic_DNA"/>
</dbReference>
<keyword evidence="4" id="KW-0274">FAD</keyword>
<dbReference type="InterPro" id="IPR007867">
    <property type="entry name" value="GMC_OxRtase_C"/>
</dbReference>
<evidence type="ECO:0000313" key="9">
    <source>
        <dbReference type="Proteomes" id="UP000825367"/>
    </source>
</evidence>
<keyword evidence="3" id="KW-0285">Flavoprotein</keyword>
<dbReference type="RefSeq" id="WP_071950124.1">
    <property type="nucleotide sequence ID" value="NZ_BAAAVX010000023.1"/>
</dbReference>
<comment type="similarity">
    <text evidence="2">Belongs to the GMC oxidoreductase family.</text>
</comment>
<comment type="cofactor">
    <cofactor evidence="1">
        <name>FAD</name>
        <dbReference type="ChEBI" id="CHEBI:57692"/>
    </cofactor>
</comment>
<dbReference type="Gene3D" id="3.30.410.40">
    <property type="match status" value="1"/>
</dbReference>
<dbReference type="InterPro" id="IPR036188">
    <property type="entry name" value="FAD/NAD-bd_sf"/>
</dbReference>
<dbReference type="InterPro" id="IPR051473">
    <property type="entry name" value="P2Ox-like"/>
</dbReference>
<gene>
    <name evidence="8" type="ORF">K0O64_02910</name>
</gene>
<organism evidence="8 9">
    <name type="scientific">Mycolicibacterium pallens</name>
    <dbReference type="NCBI Taxonomy" id="370524"/>
    <lineage>
        <taxon>Bacteria</taxon>
        <taxon>Bacillati</taxon>
        <taxon>Actinomycetota</taxon>
        <taxon>Actinomycetes</taxon>
        <taxon>Mycobacteriales</taxon>
        <taxon>Mycobacteriaceae</taxon>
        <taxon>Mycolicibacterium</taxon>
    </lineage>
</organism>
<evidence type="ECO:0000313" key="8">
    <source>
        <dbReference type="EMBL" id="QYL19693.1"/>
    </source>
</evidence>
<dbReference type="Gene3D" id="3.50.50.60">
    <property type="entry name" value="FAD/NAD(P)-binding domain"/>
    <property type="match status" value="2"/>
</dbReference>
<feature type="domain" description="Glucose-methanol-choline oxidoreductase C-terminal" evidence="7">
    <location>
        <begin position="418"/>
        <end position="545"/>
    </location>
</feature>
<name>A0ABX8VPE3_9MYCO</name>
<reference evidence="8 9" key="1">
    <citation type="submission" date="2021-07" db="EMBL/GenBank/DDBJ databases">
        <title>Whole genome sequencing of non-tuberculosis mycobacteria type-strains.</title>
        <authorList>
            <person name="Igarashi Y."/>
            <person name="Osugi A."/>
            <person name="Mitarai S."/>
        </authorList>
    </citation>
    <scope>NUCLEOTIDE SEQUENCE [LARGE SCALE GENOMIC DNA]</scope>
    <source>
        <strain evidence="8 9">JCM 16370</strain>
    </source>
</reference>
<evidence type="ECO:0000256" key="1">
    <source>
        <dbReference type="ARBA" id="ARBA00001974"/>
    </source>
</evidence>
<feature type="domain" description="FAD-binding" evidence="6">
    <location>
        <begin position="16"/>
        <end position="47"/>
    </location>
</feature>
<dbReference type="InterPro" id="IPR002938">
    <property type="entry name" value="FAD-bd"/>
</dbReference>
<keyword evidence="5" id="KW-0560">Oxidoreductase</keyword>
<evidence type="ECO:0000256" key="2">
    <source>
        <dbReference type="ARBA" id="ARBA00010790"/>
    </source>
</evidence>
<evidence type="ECO:0000256" key="5">
    <source>
        <dbReference type="ARBA" id="ARBA00023002"/>
    </source>
</evidence>
<proteinExistence type="inferred from homology"/>
<dbReference type="Pfam" id="PF05199">
    <property type="entry name" value="GMC_oxred_C"/>
    <property type="match status" value="1"/>
</dbReference>
<evidence type="ECO:0000256" key="4">
    <source>
        <dbReference type="ARBA" id="ARBA00022827"/>
    </source>
</evidence>
<protein>
    <submittedName>
        <fullName evidence="8">FAD-dependent oxidoreductase</fullName>
    </submittedName>
</protein>
<evidence type="ECO:0000256" key="3">
    <source>
        <dbReference type="ARBA" id="ARBA00022630"/>
    </source>
</evidence>
<keyword evidence="9" id="KW-1185">Reference proteome</keyword>
<dbReference type="PANTHER" id="PTHR42784:SF1">
    <property type="entry name" value="PYRANOSE 2-OXIDASE"/>
    <property type="match status" value="1"/>
</dbReference>
<accession>A0ABX8VPE3</accession>
<dbReference type="PANTHER" id="PTHR42784">
    <property type="entry name" value="PYRANOSE 2-OXIDASE"/>
    <property type="match status" value="1"/>
</dbReference>
<dbReference type="Pfam" id="PF01494">
    <property type="entry name" value="FAD_binding_3"/>
    <property type="match status" value="1"/>
</dbReference>